<feature type="binding site" evidence="8">
    <location>
        <position position="169"/>
    </location>
    <ligand>
        <name>NAD(+)</name>
        <dbReference type="ChEBI" id="CHEBI:57540"/>
    </ligand>
</feature>
<protein>
    <recommendedName>
        <fullName evidence="8">NAD kinase</fullName>
        <ecNumber evidence="8">2.7.1.23</ecNumber>
    </recommendedName>
    <alternativeName>
        <fullName evidence="8">ATP-dependent NAD kinase</fullName>
    </alternativeName>
</protein>
<evidence type="ECO:0000256" key="3">
    <source>
        <dbReference type="ARBA" id="ARBA00022777"/>
    </source>
</evidence>
<comment type="caution">
    <text evidence="9">The sequence shown here is derived from an EMBL/GenBank/DDBJ whole genome shotgun (WGS) entry which is preliminary data.</text>
</comment>
<dbReference type="InterPro" id="IPR016064">
    <property type="entry name" value="NAD/diacylglycerol_kinase_sf"/>
</dbReference>
<dbReference type="SUPFAM" id="SSF111331">
    <property type="entry name" value="NAD kinase/diacylglycerol kinase-like"/>
    <property type="match status" value="1"/>
</dbReference>
<comment type="similarity">
    <text evidence="8">Belongs to the NAD kinase family.</text>
</comment>
<dbReference type="EMBL" id="QEWQ01000008">
    <property type="protein sequence ID" value="PWD80325.1"/>
    <property type="molecule type" value="Genomic_DNA"/>
</dbReference>
<dbReference type="Proteomes" id="UP000245020">
    <property type="component" value="Unassembled WGS sequence"/>
</dbReference>
<evidence type="ECO:0000313" key="10">
    <source>
        <dbReference type="Proteomes" id="UP000245020"/>
    </source>
</evidence>
<dbReference type="FunFam" id="2.60.200.30:FF:000009">
    <property type="entry name" value="Poly(P)/ATP NAD kinase"/>
    <property type="match status" value="1"/>
</dbReference>
<dbReference type="Gene3D" id="2.60.200.30">
    <property type="entry name" value="Probable inorganic polyphosphate/atp-NAD kinase, domain 2"/>
    <property type="match status" value="1"/>
</dbReference>
<feature type="binding site" evidence="8">
    <location>
        <position position="171"/>
    </location>
    <ligand>
        <name>NAD(+)</name>
        <dbReference type="ChEBI" id="CHEBI:57540"/>
    </ligand>
</feature>
<evidence type="ECO:0000256" key="6">
    <source>
        <dbReference type="ARBA" id="ARBA00023027"/>
    </source>
</evidence>
<feature type="active site" description="Proton acceptor" evidence="8">
    <location>
        <position position="71"/>
    </location>
</feature>
<dbReference type="OrthoDB" id="9774737at2"/>
<keyword evidence="4 8" id="KW-0067">ATP-binding</keyword>
<keyword evidence="1 8" id="KW-0808">Transferase</keyword>
<feature type="binding site" evidence="8">
    <location>
        <position position="152"/>
    </location>
    <ligand>
        <name>NAD(+)</name>
        <dbReference type="ChEBI" id="CHEBI:57540"/>
    </ligand>
</feature>
<comment type="subcellular location">
    <subcellularLocation>
        <location evidence="8">Cytoplasm</location>
    </subcellularLocation>
</comment>
<keyword evidence="10" id="KW-1185">Reference proteome</keyword>
<dbReference type="GO" id="GO:0051287">
    <property type="term" value="F:NAD binding"/>
    <property type="evidence" value="ECO:0007669"/>
    <property type="project" value="UniProtKB-ARBA"/>
</dbReference>
<reference evidence="10" key="1">
    <citation type="submission" date="2018-05" db="EMBL/GenBank/DDBJ databases">
        <title>Ignatzschineria dubaiensis sp. nov., isolated from necrotic foot tissues of dromedaries (Camelus dromedarius) and associated maggots in Dubai, United Arab Emirates.</title>
        <authorList>
            <person name="Tsang C.C."/>
            <person name="Tang J.Y.M."/>
            <person name="Fong J.Y.H."/>
            <person name="Kinne J."/>
            <person name="Lee H.H."/>
            <person name="Joseph M."/>
            <person name="Jose S."/>
            <person name="Schuster R.K."/>
            <person name="Tang Y."/>
            <person name="Sivakumar S."/>
            <person name="Chen J.H.K."/>
            <person name="Teng J.L.L."/>
            <person name="Lau S.K.P."/>
            <person name="Wernery U."/>
            <person name="Woo P.C.Y."/>
        </authorList>
    </citation>
    <scope>NUCLEOTIDE SEQUENCE [LARGE SCALE GENOMIC DNA]</scope>
    <source>
        <strain evidence="10">KCTC 22644</strain>
    </source>
</reference>
<dbReference type="Pfam" id="PF20143">
    <property type="entry name" value="NAD_kinase_C"/>
    <property type="match status" value="1"/>
</dbReference>
<keyword evidence="6 8" id="KW-0520">NAD</keyword>
<proteinExistence type="inferred from homology"/>
<evidence type="ECO:0000256" key="7">
    <source>
        <dbReference type="ARBA" id="ARBA00047925"/>
    </source>
</evidence>
<evidence type="ECO:0000256" key="4">
    <source>
        <dbReference type="ARBA" id="ARBA00022840"/>
    </source>
</evidence>
<dbReference type="PANTHER" id="PTHR20275:SF0">
    <property type="entry name" value="NAD KINASE"/>
    <property type="match status" value="1"/>
</dbReference>
<organism evidence="9 10">
    <name type="scientific">Ignatzschineria ureiclastica</name>
    <dbReference type="NCBI Taxonomy" id="472582"/>
    <lineage>
        <taxon>Bacteria</taxon>
        <taxon>Pseudomonadati</taxon>
        <taxon>Pseudomonadota</taxon>
        <taxon>Gammaproteobacteria</taxon>
        <taxon>Cardiobacteriales</taxon>
        <taxon>Ignatzschineriaceae</taxon>
        <taxon>Ignatzschineria</taxon>
    </lineage>
</organism>
<dbReference type="EC" id="2.7.1.23" evidence="8"/>
<name>A0A2U2ACD5_9GAMM</name>
<dbReference type="AlphaFoldDB" id="A0A2U2ACD5"/>
<keyword evidence="3 8" id="KW-0418">Kinase</keyword>
<comment type="catalytic activity">
    <reaction evidence="7 8">
        <text>NAD(+) + ATP = ADP + NADP(+) + H(+)</text>
        <dbReference type="Rhea" id="RHEA:18629"/>
        <dbReference type="ChEBI" id="CHEBI:15378"/>
        <dbReference type="ChEBI" id="CHEBI:30616"/>
        <dbReference type="ChEBI" id="CHEBI:57540"/>
        <dbReference type="ChEBI" id="CHEBI:58349"/>
        <dbReference type="ChEBI" id="CHEBI:456216"/>
        <dbReference type="EC" id="2.7.1.23"/>
    </reaction>
</comment>
<accession>A0A2U2ACD5</accession>
<dbReference type="GO" id="GO:0019674">
    <property type="term" value="P:NAD+ metabolic process"/>
    <property type="evidence" value="ECO:0007669"/>
    <property type="project" value="InterPro"/>
</dbReference>
<dbReference type="GO" id="GO:0006741">
    <property type="term" value="P:NADP+ biosynthetic process"/>
    <property type="evidence" value="ECO:0007669"/>
    <property type="project" value="UniProtKB-UniRule"/>
</dbReference>
<dbReference type="RefSeq" id="WP_109189998.1">
    <property type="nucleotide sequence ID" value="NZ_BMYA01000008.1"/>
</dbReference>
<sequence>MKKIQKIALILGNRESQEIQEAVTYTKEIIASHQLECFEVDNFGYRGNLTYPEPIMQAISETDLIIVFGGDGTFLGIARKVHQFNIPLLGVNLGRLGFLTDLDQQSLSEHLSEIIVGDVQFEERFLLKASIDGDFRSFAMNDVVIHKTELSRLIEIDVYVDQQYLSTYRSDGLILATPTGSTAYSLSTGGPIIYPTLPAIVLSPICPHTFSHRPLVIPSNSRIDVVISDREKNPVNITCDGQELFTLSSGETLTIEPSDHLLTLLHSKDYHYFSILKEKLNWGNQPNVRR</sequence>
<dbReference type="GO" id="GO:0046872">
    <property type="term" value="F:metal ion binding"/>
    <property type="evidence" value="ECO:0007669"/>
    <property type="project" value="UniProtKB-UniRule"/>
</dbReference>
<dbReference type="GO" id="GO:0005524">
    <property type="term" value="F:ATP binding"/>
    <property type="evidence" value="ECO:0007669"/>
    <property type="project" value="UniProtKB-KW"/>
</dbReference>
<comment type="function">
    <text evidence="8">Involved in the regulation of the intracellular balance of NAD and NADP, and is a key enzyme in the biosynthesis of NADP. Catalyzes specifically the phosphorylation on 2'-hydroxyl of the adenosine moiety of NAD to yield NADP.</text>
</comment>
<feature type="binding site" evidence="8">
    <location>
        <begin position="182"/>
        <end position="187"/>
    </location>
    <ligand>
        <name>NAD(+)</name>
        <dbReference type="ChEBI" id="CHEBI:57540"/>
    </ligand>
</feature>
<comment type="caution">
    <text evidence="8">Lacks conserved residue(s) required for the propagation of feature annotation.</text>
</comment>
<feature type="binding site" evidence="8">
    <location>
        <begin position="71"/>
        <end position="72"/>
    </location>
    <ligand>
        <name>NAD(+)</name>
        <dbReference type="ChEBI" id="CHEBI:57540"/>
    </ligand>
</feature>
<evidence type="ECO:0000256" key="2">
    <source>
        <dbReference type="ARBA" id="ARBA00022741"/>
    </source>
</evidence>
<comment type="cofactor">
    <cofactor evidence="8">
        <name>a divalent metal cation</name>
        <dbReference type="ChEBI" id="CHEBI:60240"/>
    </cofactor>
</comment>
<dbReference type="Pfam" id="PF01513">
    <property type="entry name" value="NAD_kinase"/>
    <property type="match status" value="1"/>
</dbReference>
<gene>
    <name evidence="8" type="primary">nadK</name>
    <name evidence="9" type="ORF">DC083_09650</name>
</gene>
<keyword evidence="8" id="KW-0963">Cytoplasm</keyword>
<dbReference type="PANTHER" id="PTHR20275">
    <property type="entry name" value="NAD KINASE"/>
    <property type="match status" value="1"/>
</dbReference>
<keyword evidence="2 8" id="KW-0547">Nucleotide-binding</keyword>
<evidence type="ECO:0000256" key="1">
    <source>
        <dbReference type="ARBA" id="ARBA00022679"/>
    </source>
</evidence>
<dbReference type="Gene3D" id="3.40.50.10330">
    <property type="entry name" value="Probable inorganic polyphosphate/atp-NAD kinase, domain 1"/>
    <property type="match status" value="1"/>
</dbReference>
<evidence type="ECO:0000313" key="9">
    <source>
        <dbReference type="EMBL" id="PWD80325.1"/>
    </source>
</evidence>
<evidence type="ECO:0000256" key="8">
    <source>
        <dbReference type="HAMAP-Rule" id="MF_00361"/>
    </source>
</evidence>
<keyword evidence="5 8" id="KW-0521">NADP</keyword>
<dbReference type="HAMAP" id="MF_00361">
    <property type="entry name" value="NAD_kinase"/>
    <property type="match status" value="1"/>
</dbReference>
<dbReference type="GO" id="GO:0005737">
    <property type="term" value="C:cytoplasm"/>
    <property type="evidence" value="ECO:0007669"/>
    <property type="project" value="UniProtKB-SubCell"/>
</dbReference>
<feature type="binding site" evidence="8">
    <location>
        <position position="242"/>
    </location>
    <ligand>
        <name>NAD(+)</name>
        <dbReference type="ChEBI" id="CHEBI:57540"/>
    </ligand>
</feature>
<dbReference type="InterPro" id="IPR017437">
    <property type="entry name" value="ATP-NAD_kinase_PpnK-typ_C"/>
</dbReference>
<evidence type="ECO:0000256" key="5">
    <source>
        <dbReference type="ARBA" id="ARBA00022857"/>
    </source>
</evidence>
<dbReference type="InterPro" id="IPR002504">
    <property type="entry name" value="NADK"/>
</dbReference>
<dbReference type="InterPro" id="IPR017438">
    <property type="entry name" value="ATP-NAD_kinase_N"/>
</dbReference>
<feature type="binding site" evidence="8">
    <location>
        <begin position="141"/>
        <end position="142"/>
    </location>
    <ligand>
        <name>NAD(+)</name>
        <dbReference type="ChEBI" id="CHEBI:57540"/>
    </ligand>
</feature>
<dbReference type="GO" id="GO:0003951">
    <property type="term" value="F:NAD+ kinase activity"/>
    <property type="evidence" value="ECO:0007669"/>
    <property type="project" value="UniProtKB-UniRule"/>
</dbReference>